<evidence type="ECO:0000313" key="4">
    <source>
        <dbReference type="WBParaSite" id="nRc.2.0.1.t19227-RA"/>
    </source>
</evidence>
<feature type="coiled-coil region" evidence="1">
    <location>
        <begin position="124"/>
        <end position="151"/>
    </location>
</feature>
<feature type="region of interest" description="Disordered" evidence="2">
    <location>
        <begin position="1"/>
        <end position="21"/>
    </location>
</feature>
<feature type="region of interest" description="Disordered" evidence="2">
    <location>
        <begin position="36"/>
        <end position="97"/>
    </location>
</feature>
<keyword evidence="1" id="KW-0175">Coiled coil</keyword>
<evidence type="ECO:0000256" key="2">
    <source>
        <dbReference type="SAM" id="MobiDB-lite"/>
    </source>
</evidence>
<dbReference type="AlphaFoldDB" id="A0A915J0K7"/>
<keyword evidence="3" id="KW-1185">Reference proteome</keyword>
<feature type="compositionally biased region" description="Polar residues" evidence="2">
    <location>
        <begin position="11"/>
        <end position="21"/>
    </location>
</feature>
<feature type="compositionally biased region" description="Basic residues" evidence="2">
    <location>
        <begin position="67"/>
        <end position="76"/>
    </location>
</feature>
<proteinExistence type="predicted"/>
<evidence type="ECO:0000256" key="1">
    <source>
        <dbReference type="SAM" id="Coils"/>
    </source>
</evidence>
<organism evidence="3 4">
    <name type="scientific">Romanomermis culicivorax</name>
    <name type="common">Nematode worm</name>
    <dbReference type="NCBI Taxonomy" id="13658"/>
    <lineage>
        <taxon>Eukaryota</taxon>
        <taxon>Metazoa</taxon>
        <taxon>Ecdysozoa</taxon>
        <taxon>Nematoda</taxon>
        <taxon>Enoplea</taxon>
        <taxon>Dorylaimia</taxon>
        <taxon>Mermithida</taxon>
        <taxon>Mermithoidea</taxon>
        <taxon>Mermithidae</taxon>
        <taxon>Romanomermis</taxon>
    </lineage>
</organism>
<name>A0A915J0K7_ROMCU</name>
<dbReference type="WBParaSite" id="nRc.2.0.1.t19227-RA">
    <property type="protein sequence ID" value="nRc.2.0.1.t19227-RA"/>
    <property type="gene ID" value="nRc.2.0.1.g19227"/>
</dbReference>
<sequence>MPLVSHFSPLKESTSILQPSGPFFQTTTLLKIIMQEKETKKEKENKKQKKEKRKQKRKKEEKGNKKQREKNKKRTKKQEQDKENRRREEKYFDHTEYSKTGMVIDRRDGIYNMTSTSHANVISIVANDHKVKKLEEAVAQLKNQLKRNGNSSK</sequence>
<feature type="compositionally biased region" description="Basic and acidic residues" evidence="2">
    <location>
        <begin position="36"/>
        <end position="45"/>
    </location>
</feature>
<accession>A0A915J0K7</accession>
<feature type="compositionally biased region" description="Basic residues" evidence="2">
    <location>
        <begin position="46"/>
        <end position="57"/>
    </location>
</feature>
<evidence type="ECO:0000313" key="3">
    <source>
        <dbReference type="Proteomes" id="UP000887565"/>
    </source>
</evidence>
<feature type="compositionally biased region" description="Basic and acidic residues" evidence="2">
    <location>
        <begin position="77"/>
        <end position="97"/>
    </location>
</feature>
<reference evidence="4" key="1">
    <citation type="submission" date="2022-11" db="UniProtKB">
        <authorList>
            <consortium name="WormBaseParasite"/>
        </authorList>
    </citation>
    <scope>IDENTIFICATION</scope>
</reference>
<protein>
    <submittedName>
        <fullName evidence="4">Uncharacterized protein</fullName>
    </submittedName>
</protein>
<dbReference type="Proteomes" id="UP000887565">
    <property type="component" value="Unplaced"/>
</dbReference>